<proteinExistence type="predicted"/>
<keyword evidence="1" id="KW-1133">Transmembrane helix</keyword>
<organism evidence="2 3">
    <name type="scientific">Flavobacterium hungaricum</name>
    <dbReference type="NCBI Taxonomy" id="2082725"/>
    <lineage>
        <taxon>Bacteria</taxon>
        <taxon>Pseudomonadati</taxon>
        <taxon>Bacteroidota</taxon>
        <taxon>Flavobacteriia</taxon>
        <taxon>Flavobacteriales</taxon>
        <taxon>Flavobacteriaceae</taxon>
        <taxon>Flavobacterium</taxon>
    </lineage>
</organism>
<keyword evidence="1" id="KW-0472">Membrane</keyword>
<dbReference type="Gene3D" id="2.40.50.140">
    <property type="entry name" value="Nucleic acid-binding proteins"/>
    <property type="match status" value="1"/>
</dbReference>
<evidence type="ECO:0000256" key="1">
    <source>
        <dbReference type="SAM" id="Phobius"/>
    </source>
</evidence>
<name>A0ABR9TQ84_9FLAO</name>
<gene>
    <name evidence="2" type="ORF">C4F50_21510</name>
</gene>
<dbReference type="GO" id="GO:0006508">
    <property type="term" value="P:proteolysis"/>
    <property type="evidence" value="ECO:0007669"/>
    <property type="project" value="UniProtKB-KW"/>
</dbReference>
<dbReference type="EMBL" id="PRDM01000005">
    <property type="protein sequence ID" value="MBE8727501.1"/>
    <property type="molecule type" value="Genomic_DNA"/>
</dbReference>
<comment type="caution">
    <text evidence="2">The sequence shown here is derived from an EMBL/GenBank/DDBJ whole genome shotgun (WGS) entry which is preliminary data.</text>
</comment>
<evidence type="ECO:0000313" key="3">
    <source>
        <dbReference type="Proteomes" id="UP000640614"/>
    </source>
</evidence>
<protein>
    <submittedName>
        <fullName evidence="2">Serine protease</fullName>
    </submittedName>
</protein>
<dbReference type="GO" id="GO:0008233">
    <property type="term" value="F:peptidase activity"/>
    <property type="evidence" value="ECO:0007669"/>
    <property type="project" value="UniProtKB-KW"/>
</dbReference>
<evidence type="ECO:0000313" key="2">
    <source>
        <dbReference type="EMBL" id="MBE8727501.1"/>
    </source>
</evidence>
<dbReference type="InterPro" id="IPR012340">
    <property type="entry name" value="NA-bd_OB-fold"/>
</dbReference>
<reference evidence="2 3" key="1">
    <citation type="submission" date="2018-07" db="EMBL/GenBank/DDBJ databases">
        <title>Genome assembly of strain KB82.</title>
        <authorList>
            <person name="Kukolya J."/>
            <person name="Horvath B."/>
            <person name="Nagy I."/>
            <person name="Toth A."/>
        </authorList>
    </citation>
    <scope>NUCLEOTIDE SEQUENCE [LARGE SCALE GENOMIC DNA]</scope>
    <source>
        <strain evidence="2 3">Kb82</strain>
    </source>
</reference>
<feature type="transmembrane region" description="Helical" evidence="1">
    <location>
        <begin position="41"/>
        <end position="59"/>
    </location>
</feature>
<accession>A0ABR9TQ84</accession>
<feature type="transmembrane region" description="Helical" evidence="1">
    <location>
        <begin position="65"/>
        <end position="84"/>
    </location>
</feature>
<keyword evidence="3" id="KW-1185">Reference proteome</keyword>
<sequence length="165" mass="18506">MFLIQTLAFLTGLDIMDQSENYNSILNEEDSAFHFFSLKSLIHFLFAFSWTGILLYSFIEEPLSLFALSVASGILFVFVCAYIIKKVQLSRIDSSFKIQHAINQTAEVFAAIPENKKGTGKIRIQQNGISQELEAVTEHGQIEMGTLVKVEKITAGVLVVKLIRE</sequence>
<keyword evidence="2" id="KW-0645">Protease</keyword>
<keyword evidence="2" id="KW-0378">Hydrolase</keyword>
<keyword evidence="1" id="KW-0812">Transmembrane</keyword>
<dbReference type="Proteomes" id="UP000640614">
    <property type="component" value="Unassembled WGS sequence"/>
</dbReference>